<keyword evidence="2" id="KW-0808">Transferase</keyword>
<accession>A0A9D2HSX2</accession>
<protein>
    <submittedName>
        <fullName evidence="4">GNAT family N-acetyltransferase</fullName>
    </submittedName>
</protein>
<reference evidence="4" key="2">
    <citation type="submission" date="2021-04" db="EMBL/GenBank/DDBJ databases">
        <authorList>
            <person name="Gilroy R."/>
        </authorList>
    </citation>
    <scope>NUCLEOTIDE SEQUENCE</scope>
    <source>
        <strain evidence="4">ChiHecec1B25-7008</strain>
    </source>
</reference>
<dbReference type="SUPFAM" id="SSF55729">
    <property type="entry name" value="Acyl-CoA N-acyltransferases (Nat)"/>
    <property type="match status" value="1"/>
</dbReference>
<reference evidence="4" key="1">
    <citation type="journal article" date="2021" name="PeerJ">
        <title>Extensive microbial diversity within the chicken gut microbiome revealed by metagenomics and culture.</title>
        <authorList>
            <person name="Gilroy R."/>
            <person name="Ravi A."/>
            <person name="Getino M."/>
            <person name="Pursley I."/>
            <person name="Horton D.L."/>
            <person name="Alikhan N.F."/>
            <person name="Baker D."/>
            <person name="Gharbi K."/>
            <person name="Hall N."/>
            <person name="Watson M."/>
            <person name="Adriaenssens E.M."/>
            <person name="Foster-Nyarko E."/>
            <person name="Jarju S."/>
            <person name="Secka A."/>
            <person name="Antonio M."/>
            <person name="Oren A."/>
            <person name="Chaudhuri R.R."/>
            <person name="La Ragione R."/>
            <person name="Hildebrand F."/>
            <person name="Pallen M.J."/>
        </authorList>
    </citation>
    <scope>NUCLEOTIDE SEQUENCE</scope>
    <source>
        <strain evidence="4">ChiHecec1B25-7008</strain>
    </source>
</reference>
<dbReference type="GO" id="GO:0016746">
    <property type="term" value="F:acyltransferase activity"/>
    <property type="evidence" value="ECO:0007669"/>
    <property type="project" value="UniProtKB-KW"/>
</dbReference>
<dbReference type="InterPro" id="IPR016181">
    <property type="entry name" value="Acyl_CoA_acyltransferase"/>
</dbReference>
<dbReference type="AlphaFoldDB" id="A0A9D2HSX2"/>
<sequence length="186" mass="21622">MTTHANPDGINFIIRPLKEGERITTFDCGDDDLNDFILNSSGLYKDELLAVTYLVQDRDDGHLLAYFSLANDRISLTDFESKTEFNRFRKRRFVNEKRLKSYPAVKIGRLGVSTNARHLRLGTRILDFIKVLFTQNNRTGCRFLTVDAYIAALPFYLKNDFIELTANDKEDPHTRLLYYDLKMNKP</sequence>
<keyword evidence="3" id="KW-0012">Acyltransferase</keyword>
<dbReference type="Proteomes" id="UP000823860">
    <property type="component" value="Unassembled WGS sequence"/>
</dbReference>
<evidence type="ECO:0000256" key="1">
    <source>
        <dbReference type="ARBA" id="ARBA00022649"/>
    </source>
</evidence>
<comment type="caution">
    <text evidence="4">The sequence shown here is derived from an EMBL/GenBank/DDBJ whole genome shotgun (WGS) entry which is preliminary data.</text>
</comment>
<evidence type="ECO:0000313" key="5">
    <source>
        <dbReference type="Proteomes" id="UP000823860"/>
    </source>
</evidence>
<proteinExistence type="predicted"/>
<evidence type="ECO:0000313" key="4">
    <source>
        <dbReference type="EMBL" id="HJA84405.1"/>
    </source>
</evidence>
<dbReference type="PANTHER" id="PTHR36449:SF1">
    <property type="entry name" value="ACETYLTRANSFERASE"/>
    <property type="match status" value="1"/>
</dbReference>
<keyword evidence="1" id="KW-1277">Toxin-antitoxin system</keyword>
<dbReference type="PANTHER" id="PTHR36449">
    <property type="entry name" value="ACETYLTRANSFERASE-RELATED"/>
    <property type="match status" value="1"/>
</dbReference>
<gene>
    <name evidence="4" type="ORF">H9785_10620</name>
</gene>
<dbReference type="EMBL" id="DWZE01000131">
    <property type="protein sequence ID" value="HJA84405.1"/>
    <property type="molecule type" value="Genomic_DNA"/>
</dbReference>
<evidence type="ECO:0000256" key="3">
    <source>
        <dbReference type="ARBA" id="ARBA00023315"/>
    </source>
</evidence>
<dbReference type="Gene3D" id="3.40.630.30">
    <property type="match status" value="1"/>
</dbReference>
<evidence type="ECO:0000256" key="2">
    <source>
        <dbReference type="ARBA" id="ARBA00022679"/>
    </source>
</evidence>
<name>A0A9D2HSX2_9BACE</name>
<organism evidence="4 5">
    <name type="scientific">Candidatus Bacteroides intestinavium</name>
    <dbReference type="NCBI Taxonomy" id="2838469"/>
    <lineage>
        <taxon>Bacteria</taxon>
        <taxon>Pseudomonadati</taxon>
        <taxon>Bacteroidota</taxon>
        <taxon>Bacteroidia</taxon>
        <taxon>Bacteroidales</taxon>
        <taxon>Bacteroidaceae</taxon>
        <taxon>Bacteroides</taxon>
    </lineage>
</organism>